<dbReference type="PANTHER" id="PTHR31325">
    <property type="entry name" value="OS01G0798800 PROTEIN-RELATED"/>
    <property type="match status" value="1"/>
</dbReference>
<dbReference type="InterPro" id="IPR007658">
    <property type="entry name" value="DUF594"/>
</dbReference>
<keyword evidence="1" id="KW-1133">Transmembrane helix</keyword>
<dbReference type="AlphaFoldDB" id="A0AAV5JBD7"/>
<dbReference type="Pfam" id="PF13968">
    <property type="entry name" value="DUF4220"/>
    <property type="match status" value="1"/>
</dbReference>
<dbReference type="Proteomes" id="UP001054252">
    <property type="component" value="Unassembled WGS sequence"/>
</dbReference>
<feature type="transmembrane region" description="Helical" evidence="1">
    <location>
        <begin position="171"/>
        <end position="190"/>
    </location>
</feature>
<sequence length="553" mass="63732">MAIPMFITGVIKYVERICILRAASWKQLSRSIFPTAGQASGQTTDQSTPGVLTKLEEHLDSKIVIKESRYIHKAFCMFKMSMPLFSDLKLRIPQKLSKIFILSSNSADDAFRLIEVELGFLYDVLYTKKTLRPQPILGTILHSICLLLTFTALIAFSIVVEKNGYPEVDIAITYTLFAGAIFLNICSAISKVRSNWTMLWLTDPSNWMSKFVPKGIVSWYLRRNLAKNQGIAYMAQHSLMDYCLKTKRSRWRKIVRFFDTEDILGKLVLTSWEKVNHEVRNFIHDHLVKRQSKYCRGGFQYKDLSSLLSKKRDGVLETHNLMDKFGWSATGLEFNHCLLIWHIATDLLFHVDLKRHSPAELGSHYQISKHLSDYMMYLLFVRPNMLPKGIGQLRMKETRKEVMGLFQNNVSLSSSEVVNTLLGLNFGVAVLLPQDPSRSKSVIAEGCQLAWMLRSLVEDSLWDHSAKWEFIADMWMEIMTFAASRCEWREHKIQLKNGGELLTHVALLMAHFGLAEHIEITTDEEDNSKLLRFDSTRLGWDWDQLSHLPYYLA</sequence>
<evidence type="ECO:0000256" key="1">
    <source>
        <dbReference type="SAM" id="Phobius"/>
    </source>
</evidence>
<evidence type="ECO:0000259" key="2">
    <source>
        <dbReference type="Pfam" id="PF13968"/>
    </source>
</evidence>
<comment type="caution">
    <text evidence="3">The sequence shown here is derived from an EMBL/GenBank/DDBJ whole genome shotgun (WGS) entry which is preliminary data.</text>
</comment>
<dbReference type="Pfam" id="PF04578">
    <property type="entry name" value="DUF594"/>
    <property type="match status" value="1"/>
</dbReference>
<feature type="transmembrane region" description="Helical" evidence="1">
    <location>
        <begin position="136"/>
        <end position="159"/>
    </location>
</feature>
<evidence type="ECO:0000313" key="4">
    <source>
        <dbReference type="Proteomes" id="UP001054252"/>
    </source>
</evidence>
<name>A0AAV5JBD7_9ROSI</name>
<protein>
    <recommendedName>
        <fullName evidence="2">DUF4220 domain-containing protein</fullName>
    </recommendedName>
</protein>
<organism evidence="3 4">
    <name type="scientific">Rubroshorea leprosula</name>
    <dbReference type="NCBI Taxonomy" id="152421"/>
    <lineage>
        <taxon>Eukaryota</taxon>
        <taxon>Viridiplantae</taxon>
        <taxon>Streptophyta</taxon>
        <taxon>Embryophyta</taxon>
        <taxon>Tracheophyta</taxon>
        <taxon>Spermatophyta</taxon>
        <taxon>Magnoliopsida</taxon>
        <taxon>eudicotyledons</taxon>
        <taxon>Gunneridae</taxon>
        <taxon>Pentapetalae</taxon>
        <taxon>rosids</taxon>
        <taxon>malvids</taxon>
        <taxon>Malvales</taxon>
        <taxon>Dipterocarpaceae</taxon>
        <taxon>Rubroshorea</taxon>
    </lineage>
</organism>
<evidence type="ECO:0000313" key="3">
    <source>
        <dbReference type="EMBL" id="GKV09808.1"/>
    </source>
</evidence>
<keyword evidence="1" id="KW-0812">Transmembrane</keyword>
<keyword evidence="1" id="KW-0472">Membrane</keyword>
<gene>
    <name evidence="3" type="ORF">SLEP1_g21248</name>
</gene>
<dbReference type="EMBL" id="BPVZ01000031">
    <property type="protein sequence ID" value="GKV09808.1"/>
    <property type="molecule type" value="Genomic_DNA"/>
</dbReference>
<feature type="domain" description="DUF4220" evidence="2">
    <location>
        <begin position="2"/>
        <end position="242"/>
    </location>
</feature>
<reference evidence="3 4" key="1">
    <citation type="journal article" date="2021" name="Commun. Biol.">
        <title>The genome of Shorea leprosula (Dipterocarpaceae) highlights the ecological relevance of drought in aseasonal tropical rainforests.</title>
        <authorList>
            <person name="Ng K.K.S."/>
            <person name="Kobayashi M.J."/>
            <person name="Fawcett J.A."/>
            <person name="Hatakeyama M."/>
            <person name="Paape T."/>
            <person name="Ng C.H."/>
            <person name="Ang C.C."/>
            <person name="Tnah L.H."/>
            <person name="Lee C.T."/>
            <person name="Nishiyama T."/>
            <person name="Sese J."/>
            <person name="O'Brien M.J."/>
            <person name="Copetti D."/>
            <person name="Mohd Noor M.I."/>
            <person name="Ong R.C."/>
            <person name="Putra M."/>
            <person name="Sireger I.Z."/>
            <person name="Indrioko S."/>
            <person name="Kosugi Y."/>
            <person name="Izuno A."/>
            <person name="Isagi Y."/>
            <person name="Lee S.L."/>
            <person name="Shimizu K.K."/>
        </authorList>
    </citation>
    <scope>NUCLEOTIDE SEQUENCE [LARGE SCALE GENOMIC DNA]</scope>
    <source>
        <strain evidence="3">214</strain>
    </source>
</reference>
<keyword evidence="4" id="KW-1185">Reference proteome</keyword>
<dbReference type="InterPro" id="IPR025315">
    <property type="entry name" value="DUF4220"/>
</dbReference>
<proteinExistence type="predicted"/>
<accession>A0AAV5JBD7</accession>